<accession>A0AA37WKR5</accession>
<dbReference type="InterPro" id="IPR013783">
    <property type="entry name" value="Ig-like_fold"/>
</dbReference>
<feature type="compositionally biased region" description="Low complexity" evidence="1">
    <location>
        <begin position="11"/>
        <end position="101"/>
    </location>
</feature>
<name>A0AA37WKR5_9GAMM</name>
<keyword evidence="5" id="KW-1185">Reference proteome</keyword>
<dbReference type="SUPFAM" id="SSF55486">
    <property type="entry name" value="Metalloproteases ('zincins'), catalytic domain"/>
    <property type="match status" value="1"/>
</dbReference>
<feature type="compositionally biased region" description="Gly residues" evidence="1">
    <location>
        <begin position="1"/>
        <end position="10"/>
    </location>
</feature>
<evidence type="ECO:0000259" key="2">
    <source>
        <dbReference type="Pfam" id="PF05548"/>
    </source>
</evidence>
<dbReference type="Pfam" id="PF05548">
    <property type="entry name" value="Peptidase_M11"/>
    <property type="match status" value="1"/>
</dbReference>
<reference evidence="4 5" key="1">
    <citation type="journal article" date="2014" name="Int. J. Syst. Evol. Microbiol.">
        <title>Complete genome sequence of Corynebacterium casei LMG S-19264T (=DSM 44701T), isolated from a smear-ripened cheese.</title>
        <authorList>
            <consortium name="US DOE Joint Genome Institute (JGI-PGF)"/>
            <person name="Walter F."/>
            <person name="Albersmeier A."/>
            <person name="Kalinowski J."/>
            <person name="Ruckert C."/>
        </authorList>
    </citation>
    <scope>NUCLEOTIDE SEQUENCE [LARGE SCALE GENOMIC DNA]</scope>
    <source>
        <strain evidence="4 5">NBRC 110095</strain>
    </source>
</reference>
<evidence type="ECO:0000313" key="5">
    <source>
        <dbReference type="Proteomes" id="UP001156870"/>
    </source>
</evidence>
<organism evidence="4 5">
    <name type="scientific">Marinibactrum halimedae</name>
    <dbReference type="NCBI Taxonomy" id="1444977"/>
    <lineage>
        <taxon>Bacteria</taxon>
        <taxon>Pseudomonadati</taxon>
        <taxon>Pseudomonadota</taxon>
        <taxon>Gammaproteobacteria</taxon>
        <taxon>Cellvibrionales</taxon>
        <taxon>Cellvibrionaceae</taxon>
        <taxon>Marinibactrum</taxon>
    </lineage>
</organism>
<evidence type="ECO:0000256" key="1">
    <source>
        <dbReference type="SAM" id="MobiDB-lite"/>
    </source>
</evidence>
<dbReference type="Pfam" id="PF17803">
    <property type="entry name" value="Cadherin_4"/>
    <property type="match status" value="1"/>
</dbReference>
<dbReference type="InterPro" id="IPR040853">
    <property type="entry name" value="RapA2_cadherin-like"/>
</dbReference>
<feature type="region of interest" description="Disordered" evidence="1">
    <location>
        <begin position="1"/>
        <end position="165"/>
    </location>
</feature>
<evidence type="ECO:0008006" key="6">
    <source>
        <dbReference type="Google" id="ProtNLM"/>
    </source>
</evidence>
<dbReference type="GO" id="GO:0008237">
    <property type="term" value="F:metallopeptidase activity"/>
    <property type="evidence" value="ECO:0007669"/>
    <property type="project" value="InterPro"/>
</dbReference>
<dbReference type="InterPro" id="IPR024079">
    <property type="entry name" value="MetalloPept_cat_dom_sf"/>
</dbReference>
<feature type="domain" description="Peptidase M11 gametolysin" evidence="2">
    <location>
        <begin position="432"/>
        <end position="605"/>
    </location>
</feature>
<evidence type="ECO:0000313" key="4">
    <source>
        <dbReference type="EMBL" id="GLS24859.1"/>
    </source>
</evidence>
<sequence>MTLAACGGGSSSDDNNTDSTPPDAGAPDAPGGGSDNSDSGNGDTDPGNGDTDPGNGDTDPGNGDTVPGNGDSDPGNGDTDPGNGDTDPGNGDSDPGNGDTDPGNEDTDPGNGDTDPGNGDTDPGNGDTDPGNGDTDPGNGDDDGGTLGVTTGEGSVVEDSMTSVSGQLVTSSEALTIQEDVFKGTYGDLSVQTSGAWEYMLDGERSDPLSEGEVQQEVFTVMTSEPDISTTVTISVTGADDAAKVGTGSGTVVIGRTQTASGSISITDVDGPDLQFIAQEQEGSFGNLDIKEDGSWTYTLNTDASVSTSAQEDFTVSVEDLSGVVVETTSVTITITSVEVTRRDIVFVLVNFSNDDVTDEISLQELESIAFDDQDSINEVMKANSLNQFEFIRDRDGDGNMDVYVAEIDFDTSASCQNSYYGQPARGSTAWAGAADEYISSQYSVDTNDWDHRVYLFPNQTQRSCGWSGLATVGCVNSSWNSSCWAYANSHSVTVIGHELGHNIGLSHSSTDTDNNGAIDSEYGDEGSMMGNARGARTIPVAQRDYLNWYDAYPDYSSQVNSDTQVTLQATQHTAVELSETGMPQFMVVNAPNSRNQQAASYYVSYHEAHPITNPSQPASWRRPAGGYWEGALKIHYLLENDRQSVFVEGLQEPGDSFTDVSAGVSITFISRDREAETAVVEVTYQ</sequence>
<dbReference type="InterPro" id="IPR008752">
    <property type="entry name" value="Peptidase_M11"/>
</dbReference>
<dbReference type="InterPro" id="IPR010221">
    <property type="entry name" value="VCBS_dom"/>
</dbReference>
<dbReference type="Gene3D" id="2.60.40.10">
    <property type="entry name" value="Immunoglobulins"/>
    <property type="match status" value="2"/>
</dbReference>
<dbReference type="AlphaFoldDB" id="A0AA37WKR5"/>
<dbReference type="Proteomes" id="UP001156870">
    <property type="component" value="Unassembled WGS sequence"/>
</dbReference>
<feature type="domain" description="RapA2 cadherin-like" evidence="3">
    <location>
        <begin position="231"/>
        <end position="298"/>
    </location>
</feature>
<proteinExistence type="predicted"/>
<dbReference type="EMBL" id="BSPD01000020">
    <property type="protein sequence ID" value="GLS24859.1"/>
    <property type="molecule type" value="Genomic_DNA"/>
</dbReference>
<dbReference type="Gene3D" id="3.40.390.10">
    <property type="entry name" value="Collagenase (Catalytic Domain)"/>
    <property type="match status" value="1"/>
</dbReference>
<protein>
    <recommendedName>
        <fullName evidence="6">Peptidase M11 gametolysin domain-containing protein</fullName>
    </recommendedName>
</protein>
<gene>
    <name evidence="4" type="ORF">GCM10007877_05730</name>
</gene>
<feature type="compositionally biased region" description="Low complexity" evidence="1">
    <location>
        <begin position="109"/>
        <end position="138"/>
    </location>
</feature>
<comment type="caution">
    <text evidence="4">The sequence shown here is derived from an EMBL/GenBank/DDBJ whole genome shotgun (WGS) entry which is preliminary data.</text>
</comment>
<dbReference type="NCBIfam" id="TIGR01965">
    <property type="entry name" value="VCBS_repeat"/>
    <property type="match status" value="2"/>
</dbReference>
<evidence type="ECO:0000259" key="3">
    <source>
        <dbReference type="Pfam" id="PF17803"/>
    </source>
</evidence>